<dbReference type="GO" id="GO:0003924">
    <property type="term" value="F:GTPase activity"/>
    <property type="evidence" value="ECO:0007669"/>
    <property type="project" value="InterPro"/>
</dbReference>
<dbReference type="InterPro" id="IPR027417">
    <property type="entry name" value="P-loop_NTPase"/>
</dbReference>
<comment type="caution">
    <text evidence="2">The sequence shown here is derived from an EMBL/GenBank/DDBJ whole genome shotgun (WGS) entry which is preliminary data.</text>
</comment>
<dbReference type="FunFam" id="3.40.50.300:FF:000808">
    <property type="entry name" value="Small GTP-binding protein, putative"/>
    <property type="match status" value="1"/>
</dbReference>
<evidence type="ECO:0000313" key="2">
    <source>
        <dbReference type="EMBL" id="KAJ3430377.1"/>
    </source>
</evidence>
<dbReference type="PRINTS" id="PR00449">
    <property type="entry name" value="RASTRNSFRMNG"/>
</dbReference>
<protein>
    <submittedName>
        <fullName evidence="2">Ras family-domain-containing protein</fullName>
    </submittedName>
</protein>
<dbReference type="NCBIfam" id="TIGR00231">
    <property type="entry name" value="small_GTP"/>
    <property type="match status" value="1"/>
</dbReference>
<dbReference type="SUPFAM" id="SSF52540">
    <property type="entry name" value="P-loop containing nucleoside triphosphate hydrolases"/>
    <property type="match status" value="1"/>
</dbReference>
<dbReference type="PROSITE" id="PS51421">
    <property type="entry name" value="RAS"/>
    <property type="match status" value="1"/>
</dbReference>
<dbReference type="SMART" id="SM00176">
    <property type="entry name" value="RAN"/>
    <property type="match status" value="1"/>
</dbReference>
<proteinExistence type="predicted"/>
<dbReference type="PROSITE" id="PS51419">
    <property type="entry name" value="RAB"/>
    <property type="match status" value="1"/>
</dbReference>
<accession>A0AAV7YKK8</accession>
<dbReference type="InterPro" id="IPR001806">
    <property type="entry name" value="Small_GTPase"/>
</dbReference>
<dbReference type="PROSITE" id="PS51417">
    <property type="entry name" value="ARF"/>
    <property type="match status" value="1"/>
</dbReference>
<dbReference type="GO" id="GO:0005525">
    <property type="term" value="F:GTP binding"/>
    <property type="evidence" value="ECO:0007669"/>
    <property type="project" value="InterPro"/>
</dbReference>
<dbReference type="PANTHER" id="PTHR47978">
    <property type="match status" value="1"/>
</dbReference>
<evidence type="ECO:0000313" key="3">
    <source>
        <dbReference type="Proteomes" id="UP001146793"/>
    </source>
</evidence>
<gene>
    <name evidence="2" type="ORF">M0812_23383</name>
</gene>
<dbReference type="Proteomes" id="UP001146793">
    <property type="component" value="Unassembled WGS sequence"/>
</dbReference>
<dbReference type="SMART" id="SM00174">
    <property type="entry name" value="RHO"/>
    <property type="match status" value="1"/>
</dbReference>
<dbReference type="SMART" id="SM00173">
    <property type="entry name" value="RAS"/>
    <property type="match status" value="1"/>
</dbReference>
<dbReference type="SMART" id="SM00175">
    <property type="entry name" value="RAB"/>
    <property type="match status" value="1"/>
</dbReference>
<sequence length="222" mass="25181">MSYSSGESSDEETQERSVIKIILLGQSGCGKTSIVMRWIDHSFTENTATTIGAAFYLKNLMINEKMLSIRLWDTSGQERFKSLAPLYYREAAGVILVLDIQDYLSFEKLKYWMNELRSNCNSLPIIGLAANKYDLFNDQQQQQQEIYEKAEKFAKTINAQLFQTSAKTGEGIEEIFEYVAKSVVEKNSNSLRFKKNNKTGQSHLVVGKIPQKQVKNDNGGCC</sequence>
<dbReference type="AlphaFoldDB" id="A0AAV7YKK8"/>
<organism evidence="2 3">
    <name type="scientific">Anaeramoeba flamelloides</name>
    <dbReference type="NCBI Taxonomy" id="1746091"/>
    <lineage>
        <taxon>Eukaryota</taxon>
        <taxon>Metamonada</taxon>
        <taxon>Anaeramoebidae</taxon>
        <taxon>Anaeramoeba</taxon>
    </lineage>
</organism>
<evidence type="ECO:0000256" key="1">
    <source>
        <dbReference type="ARBA" id="ARBA00022741"/>
    </source>
</evidence>
<name>A0AAV7YKK8_9EUKA</name>
<dbReference type="SMART" id="SM00177">
    <property type="entry name" value="ARF"/>
    <property type="match status" value="1"/>
</dbReference>
<dbReference type="Gene3D" id="3.40.50.300">
    <property type="entry name" value="P-loop containing nucleotide triphosphate hydrolases"/>
    <property type="match status" value="1"/>
</dbReference>
<dbReference type="Pfam" id="PF00071">
    <property type="entry name" value="Ras"/>
    <property type="match status" value="1"/>
</dbReference>
<dbReference type="InterPro" id="IPR005225">
    <property type="entry name" value="Small_GTP-bd"/>
</dbReference>
<keyword evidence="1" id="KW-0547">Nucleotide-binding</keyword>
<dbReference type="EMBL" id="JANTQA010000051">
    <property type="protein sequence ID" value="KAJ3430377.1"/>
    <property type="molecule type" value="Genomic_DNA"/>
</dbReference>
<dbReference type="CDD" id="cd00154">
    <property type="entry name" value="Rab"/>
    <property type="match status" value="1"/>
</dbReference>
<reference evidence="2" key="1">
    <citation type="submission" date="2022-08" db="EMBL/GenBank/DDBJ databases">
        <title>Novel sulphate-reducing endosymbionts in the free-living metamonad Anaeramoeba.</title>
        <authorList>
            <person name="Jerlstrom-Hultqvist J."/>
            <person name="Cepicka I."/>
            <person name="Gallot-Lavallee L."/>
            <person name="Salas-Leiva D."/>
            <person name="Curtis B.A."/>
            <person name="Zahonova K."/>
            <person name="Pipaliya S."/>
            <person name="Dacks J."/>
            <person name="Roger A.J."/>
        </authorList>
    </citation>
    <scope>NUCLEOTIDE SEQUENCE</scope>
    <source>
        <strain evidence="2">Busselton2</strain>
    </source>
</reference>